<dbReference type="InterPro" id="IPR051091">
    <property type="entry name" value="O-Glucosyltr/Glycosyltrsf_90"/>
</dbReference>
<dbReference type="eggNOG" id="KOG2458">
    <property type="taxonomic scope" value="Eukaryota"/>
</dbReference>
<evidence type="ECO:0000313" key="3">
    <source>
        <dbReference type="EMBL" id="KIS67002.1"/>
    </source>
</evidence>
<keyword evidence="1" id="KW-1133">Transmembrane helix</keyword>
<dbReference type="EMBL" id="CM003155">
    <property type="protein sequence ID" value="KIS67002.1"/>
    <property type="molecule type" value="Genomic_DNA"/>
</dbReference>
<accession>A0A0D1BZ01</accession>
<dbReference type="Proteomes" id="UP000000561">
    <property type="component" value="Chromosome 16"/>
</dbReference>
<evidence type="ECO:0000259" key="2">
    <source>
        <dbReference type="SMART" id="SM00672"/>
    </source>
</evidence>
<keyword evidence="1" id="KW-0812">Transmembrane</keyword>
<dbReference type="InterPro" id="IPR006598">
    <property type="entry name" value="CAP10"/>
</dbReference>
<dbReference type="InParanoid" id="A0A0D1BZ01"/>
<proteinExistence type="predicted"/>
<dbReference type="KEGG" id="uma:UMAG_11585"/>
<organism evidence="3 4">
    <name type="scientific">Mycosarcoma maydis</name>
    <name type="common">Corn smut fungus</name>
    <name type="synonym">Ustilago maydis</name>
    <dbReference type="NCBI Taxonomy" id="5270"/>
    <lineage>
        <taxon>Eukaryota</taxon>
        <taxon>Fungi</taxon>
        <taxon>Dikarya</taxon>
        <taxon>Basidiomycota</taxon>
        <taxon>Ustilaginomycotina</taxon>
        <taxon>Ustilaginomycetes</taxon>
        <taxon>Ustilaginales</taxon>
        <taxon>Ustilaginaceae</taxon>
        <taxon>Mycosarcoma</taxon>
    </lineage>
</organism>
<keyword evidence="1" id="KW-0472">Membrane</keyword>
<dbReference type="VEuPathDB" id="FungiDB:UMAG_11585"/>
<dbReference type="RefSeq" id="XP_011391565.1">
    <property type="nucleotide sequence ID" value="XM_011393263.1"/>
</dbReference>
<dbReference type="PANTHER" id="PTHR12203">
    <property type="entry name" value="KDEL LYS-ASP-GLU-LEU CONTAINING - RELATED"/>
    <property type="match status" value="1"/>
</dbReference>
<reference evidence="3 4" key="1">
    <citation type="journal article" date="2006" name="Nature">
        <title>Insights from the genome of the biotrophic fungal plant pathogen Ustilago maydis.</title>
        <authorList>
            <person name="Kamper J."/>
            <person name="Kahmann R."/>
            <person name="Bolker M."/>
            <person name="Ma L.J."/>
            <person name="Brefort T."/>
            <person name="Saville B.J."/>
            <person name="Banuett F."/>
            <person name="Kronstad J.W."/>
            <person name="Gold S.E."/>
            <person name="Muller O."/>
            <person name="Perlin M.H."/>
            <person name="Wosten H.A."/>
            <person name="de Vries R."/>
            <person name="Ruiz-Herrera J."/>
            <person name="Reynaga-Pena C.G."/>
            <person name="Snetselaar K."/>
            <person name="McCann M."/>
            <person name="Perez-Martin J."/>
            <person name="Feldbrugge M."/>
            <person name="Basse C.W."/>
            <person name="Steinberg G."/>
            <person name="Ibeas J.I."/>
            <person name="Holloman W."/>
            <person name="Guzman P."/>
            <person name="Farman M."/>
            <person name="Stajich J.E."/>
            <person name="Sentandreu R."/>
            <person name="Gonzalez-Prieto J.M."/>
            <person name="Kennell J.C."/>
            <person name="Molina L."/>
            <person name="Schirawski J."/>
            <person name="Mendoza-Mendoza A."/>
            <person name="Greilinger D."/>
            <person name="Munch K."/>
            <person name="Rossel N."/>
            <person name="Scherer M."/>
            <person name="Vranes M."/>
            <person name="Ladendorf O."/>
            <person name="Vincon V."/>
            <person name="Fuchs U."/>
            <person name="Sandrock B."/>
            <person name="Meng S."/>
            <person name="Ho E.C."/>
            <person name="Cahill M.J."/>
            <person name="Boyce K.J."/>
            <person name="Klose J."/>
            <person name="Klosterman S.J."/>
            <person name="Deelstra H.J."/>
            <person name="Ortiz-Castellanos L."/>
            <person name="Li W."/>
            <person name="Sanchez-Alonso P."/>
            <person name="Schreier P.H."/>
            <person name="Hauser-Hahn I."/>
            <person name="Vaupel M."/>
            <person name="Koopmann E."/>
            <person name="Friedrich G."/>
            <person name="Voss H."/>
            <person name="Schluter T."/>
            <person name="Margolis J."/>
            <person name="Platt D."/>
            <person name="Swimmer C."/>
            <person name="Gnirke A."/>
            <person name="Chen F."/>
            <person name="Vysotskaia V."/>
            <person name="Mannhaupt G."/>
            <person name="Guldener U."/>
            <person name="Munsterkotter M."/>
            <person name="Haase D."/>
            <person name="Oesterheld M."/>
            <person name="Mewes H.W."/>
            <person name="Mauceli E.W."/>
            <person name="DeCaprio D."/>
            <person name="Wade C.M."/>
            <person name="Butler J."/>
            <person name="Young S."/>
            <person name="Jaffe D.B."/>
            <person name="Calvo S."/>
            <person name="Nusbaum C."/>
            <person name="Galagan J."/>
            <person name="Birren B.W."/>
        </authorList>
    </citation>
    <scope>NUCLEOTIDE SEQUENCE [LARGE SCALE GENOMIC DNA]</scope>
    <source>
        <strain evidence="4">DSM 14603 / FGSC 9021 / UM521</strain>
    </source>
</reference>
<feature type="transmembrane region" description="Helical" evidence="1">
    <location>
        <begin position="72"/>
        <end position="93"/>
    </location>
</feature>
<dbReference type="OrthoDB" id="541052at2759"/>
<evidence type="ECO:0000313" key="4">
    <source>
        <dbReference type="Proteomes" id="UP000000561"/>
    </source>
</evidence>
<dbReference type="Pfam" id="PF05686">
    <property type="entry name" value="Glyco_transf_90"/>
    <property type="match status" value="1"/>
</dbReference>
<dbReference type="AlphaFoldDB" id="A0A0D1BZ01"/>
<evidence type="ECO:0000256" key="1">
    <source>
        <dbReference type="SAM" id="Phobius"/>
    </source>
</evidence>
<sequence length="642" mass="71869">MATGMSSYVVNSKHGPSQATAPARLRINAFSPSIQQESFQDDRHKQRSFRAQDMGRPTFDLRTKSAKNMGKVGLTVVGGLAALGLFLLLSSGANRYDYTSSPSYLSSSTSAYKAANTAIDDVMAKCALTETHYIPCKVNHAEEIASQLLSRQSRTPQEAIRAYKRRYLRAPPRAFEAWVKLALEHNVTIIDDYDQIEVDLNTFRKAGLVGGKLKARILEAKSELPGHELGQLSVVDGQVVVLGPDLGPLSASTLIELLKPVQHIIPDVSILFNWYAEPRVPHASSRAPTELLRSTDLSGKDPTAVLAKACPSNHLTPKRAWNSLQPPMDYCSEDRHELRELHGFFQAPANFNPLNKLVPMLSRSKISNFADILAPNVCYGNEMYRGYPDKIPWEGKKDVLYWRGTTTGEAQTPTTWARGHRHRMLRYVKQLREAANKLTLGVEVDPFDAIYAPNKTIIPSRESVQVAGNTLPLFDYTDRSVVDAVKRLGPQKFNVAWNMFVLADEPTLASLTANQITTGTEGRNDVYKYKYLLDLDGQSMSCRFYQLLGSNSLVFKQTIWSEYHDDHLVPWIHYVPLDLRIENNELPMLLDFFISHPQGPQTAAKIASTSKQWAEATLRPIDIALYYARVLIEFAELQNAAF</sequence>
<dbReference type="GeneID" id="23567450"/>
<dbReference type="PANTHER" id="PTHR12203:SF118">
    <property type="entry name" value="BETA-1,2-XYLOSYLTRANSFERASE 1"/>
    <property type="match status" value="1"/>
</dbReference>
<keyword evidence="4" id="KW-1185">Reference proteome</keyword>
<gene>
    <name evidence="3" type="ORF">UMAG_11585</name>
</gene>
<protein>
    <recommendedName>
        <fullName evidence="2">Glycosyl transferase CAP10 domain-containing protein</fullName>
    </recommendedName>
</protein>
<dbReference type="SMART" id="SM00672">
    <property type="entry name" value="CAP10"/>
    <property type="match status" value="1"/>
</dbReference>
<feature type="domain" description="Glycosyl transferase CAP10" evidence="2">
    <location>
        <begin position="324"/>
        <end position="641"/>
    </location>
</feature>
<name>A0A0D1BZ01_MYCMD</name>